<organism evidence="6 7">
    <name type="scientific">Cohaesibacter gelatinilyticus</name>
    <dbReference type="NCBI Taxonomy" id="372072"/>
    <lineage>
        <taxon>Bacteria</taxon>
        <taxon>Pseudomonadati</taxon>
        <taxon>Pseudomonadota</taxon>
        <taxon>Alphaproteobacteria</taxon>
        <taxon>Hyphomicrobiales</taxon>
        <taxon>Cohaesibacteraceae</taxon>
    </lineage>
</organism>
<dbReference type="Gene3D" id="3.40.50.2300">
    <property type="match status" value="1"/>
</dbReference>
<protein>
    <submittedName>
        <fullName evidence="6">CheY chemotaxis protein or a CheY-like REC (Receiver) domain</fullName>
    </submittedName>
</protein>
<feature type="modified residue" description="4-aspartylphosphate" evidence="4">
    <location>
        <position position="60"/>
    </location>
</feature>
<dbReference type="GO" id="GO:0000160">
    <property type="term" value="P:phosphorelay signal transduction system"/>
    <property type="evidence" value="ECO:0007669"/>
    <property type="project" value="InterPro"/>
</dbReference>
<evidence type="ECO:0000313" key="7">
    <source>
        <dbReference type="Proteomes" id="UP000219439"/>
    </source>
</evidence>
<dbReference type="InterPro" id="IPR011006">
    <property type="entry name" value="CheY-like_superfamily"/>
</dbReference>
<dbReference type="AlphaFoldDB" id="A0A285N8B5"/>
<proteinExistence type="predicted"/>
<evidence type="ECO:0000313" key="6">
    <source>
        <dbReference type="EMBL" id="SNZ05137.1"/>
    </source>
</evidence>
<keyword evidence="3" id="KW-0804">Transcription</keyword>
<name>A0A285N8B5_9HYPH</name>
<dbReference type="InterPro" id="IPR050595">
    <property type="entry name" value="Bact_response_regulator"/>
</dbReference>
<keyword evidence="2" id="KW-0805">Transcription regulation</keyword>
<dbReference type="PROSITE" id="PS50110">
    <property type="entry name" value="RESPONSE_REGULATORY"/>
    <property type="match status" value="1"/>
</dbReference>
<sequence>MSVTVLSALRVLVIEDSPYMRTIIRTILQGLGVREIFEAEDGGVGLEKLEQLSPDLLIIDWVLPILDGPELVRLVRNPNHSMGTVPIIMISSFAEKHRIVEAKQLGVHEFLRKPFSAKDMYLRILAAVSMDRPFVRTDTYYGPAPREVVNRRANDSGIGDLGSAGMTVPSAFGA</sequence>
<dbReference type="RefSeq" id="WP_097151416.1">
    <property type="nucleotide sequence ID" value="NZ_OBEL01000001.1"/>
</dbReference>
<evidence type="ECO:0000259" key="5">
    <source>
        <dbReference type="PROSITE" id="PS50110"/>
    </source>
</evidence>
<dbReference type="Proteomes" id="UP000219439">
    <property type="component" value="Unassembled WGS sequence"/>
</dbReference>
<dbReference type="PANTHER" id="PTHR44591:SF3">
    <property type="entry name" value="RESPONSE REGULATORY DOMAIN-CONTAINING PROTEIN"/>
    <property type="match status" value="1"/>
</dbReference>
<dbReference type="SUPFAM" id="SSF52172">
    <property type="entry name" value="CheY-like"/>
    <property type="match status" value="1"/>
</dbReference>
<keyword evidence="1 4" id="KW-0597">Phosphoprotein</keyword>
<reference evidence="6 7" key="1">
    <citation type="submission" date="2017-09" db="EMBL/GenBank/DDBJ databases">
        <authorList>
            <person name="Ehlers B."/>
            <person name="Leendertz F.H."/>
        </authorList>
    </citation>
    <scope>NUCLEOTIDE SEQUENCE [LARGE SCALE GENOMIC DNA]</scope>
    <source>
        <strain evidence="6 7">DSM 18289</strain>
    </source>
</reference>
<feature type="domain" description="Response regulatory" evidence="5">
    <location>
        <begin position="10"/>
        <end position="128"/>
    </location>
</feature>
<dbReference type="EMBL" id="OBEL01000001">
    <property type="protein sequence ID" value="SNZ05137.1"/>
    <property type="molecule type" value="Genomic_DNA"/>
</dbReference>
<evidence type="ECO:0000256" key="1">
    <source>
        <dbReference type="ARBA" id="ARBA00022553"/>
    </source>
</evidence>
<evidence type="ECO:0000256" key="2">
    <source>
        <dbReference type="ARBA" id="ARBA00023015"/>
    </source>
</evidence>
<dbReference type="InterPro" id="IPR001789">
    <property type="entry name" value="Sig_transdc_resp-reg_receiver"/>
</dbReference>
<dbReference type="PANTHER" id="PTHR44591">
    <property type="entry name" value="STRESS RESPONSE REGULATOR PROTEIN 1"/>
    <property type="match status" value="1"/>
</dbReference>
<dbReference type="Pfam" id="PF00072">
    <property type="entry name" value="Response_reg"/>
    <property type="match status" value="1"/>
</dbReference>
<evidence type="ECO:0000256" key="4">
    <source>
        <dbReference type="PROSITE-ProRule" id="PRU00169"/>
    </source>
</evidence>
<gene>
    <name evidence="6" type="ORF">SAMN06265368_0042</name>
</gene>
<dbReference type="OrthoDB" id="9786548at2"/>
<evidence type="ECO:0000256" key="3">
    <source>
        <dbReference type="ARBA" id="ARBA00023163"/>
    </source>
</evidence>
<keyword evidence="7" id="KW-1185">Reference proteome</keyword>
<dbReference type="SMART" id="SM00448">
    <property type="entry name" value="REC"/>
    <property type="match status" value="1"/>
</dbReference>
<accession>A0A285N8B5</accession>